<dbReference type="GO" id="GO:0046872">
    <property type="term" value="F:metal ion binding"/>
    <property type="evidence" value="ECO:0007669"/>
    <property type="project" value="UniProtKB-KW"/>
</dbReference>
<evidence type="ECO:0000313" key="11">
    <source>
        <dbReference type="EMBL" id="AQQ70167.1"/>
    </source>
</evidence>
<evidence type="ECO:0000256" key="10">
    <source>
        <dbReference type="ARBA" id="ARBA00048807"/>
    </source>
</evidence>
<dbReference type="InterPro" id="IPR038418">
    <property type="entry name" value="6-PTP_synth/QueD_sf"/>
</dbReference>
<dbReference type="Gene3D" id="3.30.479.10">
    <property type="entry name" value="6-pyruvoyl tetrahydropterin synthase/QueD"/>
    <property type="match status" value="1"/>
</dbReference>
<evidence type="ECO:0000256" key="6">
    <source>
        <dbReference type="ARBA" id="ARBA00022723"/>
    </source>
</evidence>
<evidence type="ECO:0000256" key="1">
    <source>
        <dbReference type="ARBA" id="ARBA00001947"/>
    </source>
</evidence>
<dbReference type="STRING" id="1851148.SMSP2_00509"/>
<evidence type="ECO:0000256" key="7">
    <source>
        <dbReference type="ARBA" id="ARBA00022833"/>
    </source>
</evidence>
<dbReference type="GO" id="GO:0070497">
    <property type="term" value="F:6-carboxytetrahydropterin synthase activity"/>
    <property type="evidence" value="ECO:0007669"/>
    <property type="project" value="UniProtKB-EC"/>
</dbReference>
<dbReference type="PANTHER" id="PTHR12589">
    <property type="entry name" value="PYRUVOYL TETRAHYDROBIOPTERIN SYNTHASE"/>
    <property type="match status" value="1"/>
</dbReference>
<dbReference type="PANTHER" id="PTHR12589:SF7">
    <property type="entry name" value="6-PYRUVOYL TETRAHYDROBIOPTERIN SYNTHASE"/>
    <property type="match status" value="1"/>
</dbReference>
<proteinExistence type="inferred from homology"/>
<keyword evidence="8 11" id="KW-0456">Lyase</keyword>
<evidence type="ECO:0000313" key="12">
    <source>
        <dbReference type="Proteomes" id="UP000188181"/>
    </source>
</evidence>
<protein>
    <recommendedName>
        <fullName evidence="5">6-carboxy-5,6,7,8-tetrahydropterin synthase</fullName>
        <ecNumber evidence="4">4.1.2.50</ecNumber>
    </recommendedName>
    <alternativeName>
        <fullName evidence="9">Queuosine biosynthesis protein QueD</fullName>
    </alternativeName>
</protein>
<evidence type="ECO:0000256" key="9">
    <source>
        <dbReference type="ARBA" id="ARBA00031449"/>
    </source>
</evidence>
<evidence type="ECO:0000256" key="2">
    <source>
        <dbReference type="ARBA" id="ARBA00005061"/>
    </source>
</evidence>
<name>A0A1Q2MCY4_9BACT</name>
<dbReference type="InterPro" id="IPR007115">
    <property type="entry name" value="6-PTP_synth/QueD"/>
</dbReference>
<comment type="pathway">
    <text evidence="2">Purine metabolism; 7-cyano-7-deazaguanine biosynthesis.</text>
</comment>
<dbReference type="AlphaFoldDB" id="A0A1Q2MCY4"/>
<dbReference type="SUPFAM" id="SSF55620">
    <property type="entry name" value="Tetrahydrobiopterin biosynthesis enzymes-like"/>
    <property type="match status" value="1"/>
</dbReference>
<keyword evidence="12" id="KW-1185">Reference proteome</keyword>
<keyword evidence="7" id="KW-0862">Zinc</keyword>
<dbReference type="EMBL" id="CP019646">
    <property type="protein sequence ID" value="AQQ70167.1"/>
    <property type="molecule type" value="Genomic_DNA"/>
</dbReference>
<keyword evidence="6" id="KW-0479">Metal-binding</keyword>
<evidence type="ECO:0000256" key="5">
    <source>
        <dbReference type="ARBA" id="ARBA00018141"/>
    </source>
</evidence>
<dbReference type="EC" id="4.1.2.50" evidence="4"/>
<accession>A0A1Q2MCY4</accession>
<organism evidence="11 12">
    <name type="scientific">Limihaloglobus sulfuriphilus</name>
    <dbReference type="NCBI Taxonomy" id="1851148"/>
    <lineage>
        <taxon>Bacteria</taxon>
        <taxon>Pseudomonadati</taxon>
        <taxon>Planctomycetota</taxon>
        <taxon>Phycisphaerae</taxon>
        <taxon>Sedimentisphaerales</taxon>
        <taxon>Sedimentisphaeraceae</taxon>
        <taxon>Limihaloglobus</taxon>
    </lineage>
</organism>
<evidence type="ECO:0000256" key="3">
    <source>
        <dbReference type="ARBA" id="ARBA00008900"/>
    </source>
</evidence>
<sequence length="122" mass="13914">MYEVLIEYVFQASHAVCMPAGGLMEDMHSHEWRLKAAFGADKLDENGFAIEFSQAQSLIRDTLSPLEGKVLNNIPVFEGEIPTTEILSRYIYRNLKKRLQSDLKINYIELTEAPGCTVIYKE</sequence>
<evidence type="ECO:0000256" key="8">
    <source>
        <dbReference type="ARBA" id="ARBA00023239"/>
    </source>
</evidence>
<comment type="catalytic activity">
    <reaction evidence="10">
        <text>7,8-dihydroneopterin 3'-triphosphate + H2O = 6-carboxy-5,6,7,8-tetrahydropterin + triphosphate + acetaldehyde + 2 H(+)</text>
        <dbReference type="Rhea" id="RHEA:27966"/>
        <dbReference type="ChEBI" id="CHEBI:15343"/>
        <dbReference type="ChEBI" id="CHEBI:15377"/>
        <dbReference type="ChEBI" id="CHEBI:15378"/>
        <dbReference type="ChEBI" id="CHEBI:18036"/>
        <dbReference type="ChEBI" id="CHEBI:58462"/>
        <dbReference type="ChEBI" id="CHEBI:61032"/>
        <dbReference type="EC" id="4.1.2.50"/>
    </reaction>
</comment>
<dbReference type="UniPathway" id="UPA00391"/>
<comment type="cofactor">
    <cofactor evidence="1">
        <name>Zn(2+)</name>
        <dbReference type="ChEBI" id="CHEBI:29105"/>
    </cofactor>
</comment>
<dbReference type="Proteomes" id="UP000188181">
    <property type="component" value="Chromosome"/>
</dbReference>
<dbReference type="KEGG" id="pbas:SMSP2_00509"/>
<comment type="similarity">
    <text evidence="3">Belongs to the PTPS family. QueD subfamily.</text>
</comment>
<gene>
    <name evidence="11" type="primary">queD</name>
    <name evidence="11" type="ORF">SMSP2_00509</name>
</gene>
<dbReference type="Pfam" id="PF01242">
    <property type="entry name" value="PTPS"/>
    <property type="match status" value="1"/>
</dbReference>
<evidence type="ECO:0000256" key="4">
    <source>
        <dbReference type="ARBA" id="ARBA00012982"/>
    </source>
</evidence>
<reference evidence="12" key="1">
    <citation type="submission" date="2017-02" db="EMBL/GenBank/DDBJ databases">
        <title>Comparative genomics and description of representatives of a novel lineage of planctomycetes thriving in anoxic sediments.</title>
        <authorList>
            <person name="Spring S."/>
            <person name="Bunk B."/>
            <person name="Sproer C."/>
        </authorList>
    </citation>
    <scope>NUCLEOTIDE SEQUENCE [LARGE SCALE GENOMIC DNA]</scope>
    <source>
        <strain evidence="12">SM-Chi-D1</strain>
    </source>
</reference>